<evidence type="ECO:0000313" key="2">
    <source>
        <dbReference type="Proteomes" id="UP000003112"/>
    </source>
</evidence>
<dbReference type="HOGENOM" id="CLU_3187242_0_0_10"/>
<evidence type="ECO:0000313" key="1">
    <source>
        <dbReference type="EMBL" id="EFU31959.1"/>
    </source>
</evidence>
<dbReference type="EMBL" id="AEPD01000005">
    <property type="protein sequence ID" value="EFU31959.1"/>
    <property type="molecule type" value="Genomic_DNA"/>
</dbReference>
<organism evidence="1 2">
    <name type="scientific">Segatella buccae ATCC 33574</name>
    <dbReference type="NCBI Taxonomy" id="873513"/>
    <lineage>
        <taxon>Bacteria</taxon>
        <taxon>Pseudomonadati</taxon>
        <taxon>Bacteroidota</taxon>
        <taxon>Bacteroidia</taxon>
        <taxon>Bacteroidales</taxon>
        <taxon>Prevotellaceae</taxon>
        <taxon>Segatella</taxon>
    </lineage>
</organism>
<keyword evidence="2" id="KW-1185">Reference proteome</keyword>
<reference evidence="1 2" key="1">
    <citation type="submission" date="2010-10" db="EMBL/GenBank/DDBJ databases">
        <authorList>
            <person name="Muzny D."/>
            <person name="Qin X."/>
            <person name="Deng J."/>
            <person name="Jiang H."/>
            <person name="Liu Y."/>
            <person name="Qu J."/>
            <person name="Song X.-Z."/>
            <person name="Zhang L."/>
            <person name="Thornton R."/>
            <person name="Coyle M."/>
            <person name="Francisco L."/>
            <person name="Jackson L."/>
            <person name="Javaid M."/>
            <person name="Korchina V."/>
            <person name="Kovar C."/>
            <person name="Mata R."/>
            <person name="Mathew T."/>
            <person name="Ngo R."/>
            <person name="Nguyen L."/>
            <person name="Nguyen N."/>
            <person name="Okwuonu G."/>
            <person name="Ongeri F."/>
            <person name="Pham C."/>
            <person name="Simmons D."/>
            <person name="Wilczek-Boney K."/>
            <person name="Hale W."/>
            <person name="Jakkamsetti A."/>
            <person name="Pham P."/>
            <person name="Ruth R."/>
            <person name="San Lucas F."/>
            <person name="Warren J."/>
            <person name="Zhang J."/>
            <person name="Zhao Z."/>
            <person name="Zhou C."/>
            <person name="Zhu D."/>
            <person name="Lee S."/>
            <person name="Bess C."/>
            <person name="Blankenburg K."/>
            <person name="Forbes L."/>
            <person name="Fu Q."/>
            <person name="Gubbala S."/>
            <person name="Hirani K."/>
            <person name="Jayaseelan J.C."/>
            <person name="Lara F."/>
            <person name="Munidasa M."/>
            <person name="Palculict T."/>
            <person name="Patil S."/>
            <person name="Pu L.-L."/>
            <person name="Saada N."/>
            <person name="Tang L."/>
            <person name="Weissenberger G."/>
            <person name="Zhu Y."/>
            <person name="Hemphill L."/>
            <person name="Shang Y."/>
            <person name="Youmans B."/>
            <person name="Ayvaz T."/>
            <person name="Ross M."/>
            <person name="Santibanez J."/>
            <person name="Aqrawi P."/>
            <person name="Gross S."/>
            <person name="Joshi V."/>
            <person name="Fowler G."/>
            <person name="Nazareth L."/>
            <person name="Reid J."/>
            <person name="Worley K."/>
            <person name="Petrosino J."/>
            <person name="Highlander S."/>
            <person name="Gibbs R."/>
        </authorList>
    </citation>
    <scope>NUCLEOTIDE SEQUENCE [LARGE SCALE GENOMIC DNA]</scope>
    <source>
        <strain evidence="1 2">ATCC 33574</strain>
    </source>
</reference>
<protein>
    <submittedName>
        <fullName evidence="1">Uncharacterized protein</fullName>
    </submittedName>
</protein>
<accession>E6K376</accession>
<gene>
    <name evidence="1" type="ORF">HMPREF6485_0061</name>
</gene>
<proteinExistence type="predicted"/>
<comment type="caution">
    <text evidence="1">The sequence shown here is derived from an EMBL/GenBank/DDBJ whole genome shotgun (WGS) entry which is preliminary data.</text>
</comment>
<dbReference type="AlphaFoldDB" id="E6K376"/>
<sequence length="46" mass="5460">MRQARFSVFVGRVWQPADLPFPKRCRGIRYLMQKTNIGIAHTDKNR</sequence>
<dbReference type="STRING" id="873513.HMPREF6485_0061"/>
<name>E6K376_9BACT</name>
<dbReference type="Proteomes" id="UP000003112">
    <property type="component" value="Unassembled WGS sequence"/>
</dbReference>